<keyword evidence="6" id="KW-0406">Ion transport</keyword>
<dbReference type="Pfam" id="PF02080">
    <property type="entry name" value="TrkA_C"/>
    <property type="match status" value="1"/>
</dbReference>
<reference evidence="9" key="1">
    <citation type="submission" date="2021-02" db="EMBL/GenBank/DDBJ databases">
        <title>Sulfurospirillum tamanensis sp. nov.</title>
        <authorList>
            <person name="Frolova A."/>
            <person name="Merkel A."/>
            <person name="Slobodkin A."/>
        </authorList>
    </citation>
    <scope>NUCLEOTIDE SEQUENCE</scope>
    <source>
        <strain evidence="9">T05b</strain>
    </source>
</reference>
<keyword evidence="2" id="KW-0813">Transport</keyword>
<evidence type="ECO:0000313" key="10">
    <source>
        <dbReference type="Proteomes" id="UP000703590"/>
    </source>
</evidence>
<dbReference type="PROSITE" id="PS51201">
    <property type="entry name" value="RCK_N"/>
    <property type="match status" value="2"/>
</dbReference>
<keyword evidence="4" id="KW-0630">Potassium</keyword>
<dbReference type="EMBL" id="JAFHKK010000004">
    <property type="protein sequence ID" value="MBN2963722.1"/>
    <property type="molecule type" value="Genomic_DNA"/>
</dbReference>
<dbReference type="PANTHER" id="PTHR43833">
    <property type="entry name" value="POTASSIUM CHANNEL PROTEIN 2-RELATED-RELATED"/>
    <property type="match status" value="1"/>
</dbReference>
<sequence>MTIIIAGAGRVGFRLARTLSQKHDVIIMDQNEEALARLNESIDALALYANVEDPKSYEPLKGKTYDFFIAVTDSDEINLVCSLIADEKIFVKRKIIRLKNQFFAKSSIASKIGITDAVFPFSMVAESIKSIALNPFANNVKCFKHFSQKLISIRVEQNNSTPSPIATFISDKLHITGIDRNGDFFIPNAQESLQPNDVVFCFGTPEAIQALGEKLQNTLPQKNKCGVIFGANTLGIEIAKALIESGMMVKLIEKDLELCAQASHLLQTNATVINSKYGDYRLYQEEGLASADILIAATANDNENIVKCIEAKELGIRRVIAVNNDIEHYRLMHSLGIIALRGPKMNAFYAILEIINSNAMVEERHFCGGSALSFVRRFEKVPFSLSKNPHPEALILYMQNNCLSTDLQTLDQESSFVLLVFAKRTHEEGVRTWINIL</sequence>
<dbReference type="InterPro" id="IPR006037">
    <property type="entry name" value="RCK_C"/>
</dbReference>
<evidence type="ECO:0000313" key="9">
    <source>
        <dbReference type="EMBL" id="MBN2963722.1"/>
    </source>
</evidence>
<reference evidence="9" key="2">
    <citation type="submission" date="2021-02" db="EMBL/GenBank/DDBJ databases">
        <authorList>
            <person name="Merkel A.Y."/>
        </authorList>
    </citation>
    <scope>NUCLEOTIDE SEQUENCE</scope>
    <source>
        <strain evidence="9">T05b</strain>
    </source>
</reference>
<dbReference type="PANTHER" id="PTHR43833:SF5">
    <property type="entry name" value="TRK SYSTEM POTASSIUM UPTAKE PROTEIN TRKA"/>
    <property type="match status" value="1"/>
</dbReference>
<gene>
    <name evidence="9" type="ORF">JWV37_02925</name>
</gene>
<dbReference type="InterPro" id="IPR003148">
    <property type="entry name" value="RCK_N"/>
</dbReference>
<evidence type="ECO:0000259" key="8">
    <source>
        <dbReference type="PROSITE" id="PS51202"/>
    </source>
</evidence>
<dbReference type="Pfam" id="PF02254">
    <property type="entry name" value="TrkA_N"/>
    <property type="match status" value="2"/>
</dbReference>
<feature type="domain" description="RCK C-terminal" evidence="8">
    <location>
        <begin position="138"/>
        <end position="217"/>
    </location>
</feature>
<evidence type="ECO:0000256" key="5">
    <source>
        <dbReference type="ARBA" id="ARBA00023027"/>
    </source>
</evidence>
<name>A0ABS2WQ65_9BACT</name>
<evidence type="ECO:0000256" key="1">
    <source>
        <dbReference type="ARBA" id="ARBA00017378"/>
    </source>
</evidence>
<evidence type="ECO:0000259" key="7">
    <source>
        <dbReference type="PROSITE" id="PS51201"/>
    </source>
</evidence>
<dbReference type="InterPro" id="IPR036721">
    <property type="entry name" value="RCK_C_sf"/>
</dbReference>
<dbReference type="SUPFAM" id="SSF116726">
    <property type="entry name" value="TrkA C-terminal domain-like"/>
    <property type="match status" value="1"/>
</dbReference>
<evidence type="ECO:0000256" key="3">
    <source>
        <dbReference type="ARBA" id="ARBA00022538"/>
    </source>
</evidence>
<organism evidence="9 10">
    <name type="scientific">Sulfurospirillum tamanense</name>
    <dbReference type="NCBI Taxonomy" id="2813362"/>
    <lineage>
        <taxon>Bacteria</taxon>
        <taxon>Pseudomonadati</taxon>
        <taxon>Campylobacterota</taxon>
        <taxon>Epsilonproteobacteria</taxon>
        <taxon>Campylobacterales</taxon>
        <taxon>Sulfurospirillaceae</taxon>
        <taxon>Sulfurospirillum</taxon>
    </lineage>
</organism>
<feature type="domain" description="RCK N-terminal" evidence="7">
    <location>
        <begin position="223"/>
        <end position="343"/>
    </location>
</feature>
<keyword evidence="10" id="KW-1185">Reference proteome</keyword>
<accession>A0ABS2WQ65</accession>
<dbReference type="RefSeq" id="WP_205458164.1">
    <property type="nucleotide sequence ID" value="NZ_JAFHKK010000004.1"/>
</dbReference>
<dbReference type="PRINTS" id="PR00335">
    <property type="entry name" value="KUPTAKETRKA"/>
</dbReference>
<dbReference type="Gene3D" id="3.40.50.720">
    <property type="entry name" value="NAD(P)-binding Rossmann-like Domain"/>
    <property type="match status" value="2"/>
</dbReference>
<dbReference type="Gene3D" id="3.30.70.1450">
    <property type="entry name" value="Regulator of K+ conductance, C-terminal domain"/>
    <property type="match status" value="1"/>
</dbReference>
<dbReference type="SUPFAM" id="SSF51735">
    <property type="entry name" value="NAD(P)-binding Rossmann-fold domains"/>
    <property type="match status" value="2"/>
</dbReference>
<dbReference type="InterPro" id="IPR050721">
    <property type="entry name" value="Trk_Ktr_HKT_K-transport"/>
</dbReference>
<dbReference type="Proteomes" id="UP000703590">
    <property type="component" value="Unassembled WGS sequence"/>
</dbReference>
<dbReference type="InterPro" id="IPR036291">
    <property type="entry name" value="NAD(P)-bd_dom_sf"/>
</dbReference>
<keyword evidence="5" id="KW-0520">NAD</keyword>
<evidence type="ECO:0000256" key="2">
    <source>
        <dbReference type="ARBA" id="ARBA00022448"/>
    </source>
</evidence>
<comment type="caution">
    <text evidence="9">The sequence shown here is derived from an EMBL/GenBank/DDBJ whole genome shotgun (WGS) entry which is preliminary data.</text>
</comment>
<proteinExistence type="predicted"/>
<protein>
    <recommendedName>
        <fullName evidence="1">Trk system potassium uptake protein TrkA</fullName>
    </recommendedName>
</protein>
<dbReference type="InterPro" id="IPR006036">
    <property type="entry name" value="K_uptake_TrkA"/>
</dbReference>
<keyword evidence="3" id="KW-0633">Potassium transport</keyword>
<dbReference type="PROSITE" id="PS51202">
    <property type="entry name" value="RCK_C"/>
    <property type="match status" value="1"/>
</dbReference>
<evidence type="ECO:0000256" key="4">
    <source>
        <dbReference type="ARBA" id="ARBA00022958"/>
    </source>
</evidence>
<evidence type="ECO:0000256" key="6">
    <source>
        <dbReference type="ARBA" id="ARBA00023065"/>
    </source>
</evidence>
<feature type="domain" description="RCK N-terminal" evidence="7">
    <location>
        <begin position="1"/>
        <end position="119"/>
    </location>
</feature>